<sequence>MLPQILLVSTWLTSFPGGGAINRAVPVEQSNRPLRALTLPRMTTRQSRGLEYSYMDTSSISEIEANGSVGAVDGMNEVLVSDQMAKESTPVTAMPPHKRAEMKENWRKNQGHVISLFNESSELLSIHSEIRSQLAWMKENNQVQNSDFFKVVDLVKKAQETMSIFKQIKLLELGKADFKIINCFLDQDAVREIFQEDKLVEQIIFYASERFESEIKEDIWVSFTSLTDHWYWAQLNDCFKGKYSSSDILALILP</sequence>
<dbReference type="OrthoDB" id="10559596at2759"/>
<evidence type="ECO:0000313" key="3">
    <source>
        <dbReference type="EnsemblFungi" id="PTTG_06205-t43_1-p1"/>
    </source>
</evidence>
<evidence type="ECO:0000313" key="2">
    <source>
        <dbReference type="EMBL" id="OAV90147.1"/>
    </source>
</evidence>
<keyword evidence="4" id="KW-1185">Reference proteome</keyword>
<dbReference type="VEuPathDB" id="FungiDB:PTTG_06205"/>
<dbReference type="Proteomes" id="UP000005240">
    <property type="component" value="Unassembled WGS sequence"/>
</dbReference>
<accession>A0A180GBT7</accession>
<dbReference type="EnsemblFungi" id="PTTG_06205-t43_1">
    <property type="protein sequence ID" value="PTTG_06205-t43_1-p1"/>
    <property type="gene ID" value="PTTG_06205"/>
</dbReference>
<feature type="signal peptide" evidence="1">
    <location>
        <begin position="1"/>
        <end position="20"/>
    </location>
</feature>
<name>A0A180GBT7_PUCT1</name>
<reference evidence="3 4" key="3">
    <citation type="journal article" date="2017" name="G3 (Bethesda)">
        <title>Comparative analysis highlights variable genome content of wheat rusts and divergence of the mating loci.</title>
        <authorList>
            <person name="Cuomo C.A."/>
            <person name="Bakkeren G."/>
            <person name="Khalil H.B."/>
            <person name="Panwar V."/>
            <person name="Joly D."/>
            <person name="Linning R."/>
            <person name="Sakthikumar S."/>
            <person name="Song X."/>
            <person name="Adiconis X."/>
            <person name="Fan L."/>
            <person name="Goldberg J.M."/>
            <person name="Levin J.Z."/>
            <person name="Young S."/>
            <person name="Zeng Q."/>
            <person name="Anikster Y."/>
            <person name="Bruce M."/>
            <person name="Wang M."/>
            <person name="Yin C."/>
            <person name="McCallum B."/>
            <person name="Szabo L.J."/>
            <person name="Hulbert S."/>
            <person name="Chen X."/>
            <person name="Fellers J.P."/>
        </authorList>
    </citation>
    <scope>NUCLEOTIDE SEQUENCE</scope>
    <source>
        <strain evidence="4">Isolate 1-1 / race 1 (BBBD)</strain>
        <strain evidence="3">isolate 1-1 / race 1 (BBBD)</strain>
    </source>
</reference>
<feature type="chain" id="PRO_5008109744" evidence="1">
    <location>
        <begin position="21"/>
        <end position="254"/>
    </location>
</feature>
<reference evidence="2" key="1">
    <citation type="submission" date="2009-11" db="EMBL/GenBank/DDBJ databases">
        <authorList>
            <consortium name="The Broad Institute Genome Sequencing Platform"/>
            <person name="Ward D."/>
            <person name="Feldgarden M."/>
            <person name="Earl A."/>
            <person name="Young S.K."/>
            <person name="Zeng Q."/>
            <person name="Koehrsen M."/>
            <person name="Alvarado L."/>
            <person name="Berlin A."/>
            <person name="Bochicchio J."/>
            <person name="Borenstein D."/>
            <person name="Chapman S.B."/>
            <person name="Chen Z."/>
            <person name="Engels R."/>
            <person name="Freedman E."/>
            <person name="Gellesch M."/>
            <person name="Goldberg J."/>
            <person name="Griggs A."/>
            <person name="Gujja S."/>
            <person name="Heilman E."/>
            <person name="Heiman D."/>
            <person name="Hepburn T."/>
            <person name="Howarth C."/>
            <person name="Jen D."/>
            <person name="Larson L."/>
            <person name="Lewis B."/>
            <person name="Mehta T."/>
            <person name="Park D."/>
            <person name="Pearson M."/>
            <person name="Roberts A."/>
            <person name="Saif S."/>
            <person name="Shea T."/>
            <person name="Shenoy N."/>
            <person name="Sisk P."/>
            <person name="Stolte C."/>
            <person name="Sykes S."/>
            <person name="Thomson T."/>
            <person name="Walk T."/>
            <person name="White J."/>
            <person name="Yandava C."/>
            <person name="Izard J."/>
            <person name="Baranova O.V."/>
            <person name="Blanton J.M."/>
            <person name="Tanner A.C."/>
            <person name="Dewhirst F.E."/>
            <person name="Haas B."/>
            <person name="Nusbaum C."/>
            <person name="Birren B."/>
        </authorList>
    </citation>
    <scope>NUCLEOTIDE SEQUENCE [LARGE SCALE GENOMIC DNA]</scope>
    <source>
        <strain evidence="2">1-1 BBBD Race 1</strain>
    </source>
</reference>
<dbReference type="EMBL" id="ADAS02000108">
    <property type="protein sequence ID" value="OAV90147.1"/>
    <property type="molecule type" value="Genomic_DNA"/>
</dbReference>
<proteinExistence type="predicted"/>
<evidence type="ECO:0000256" key="1">
    <source>
        <dbReference type="SAM" id="SignalP"/>
    </source>
</evidence>
<gene>
    <name evidence="2" type="ORF">PTTG_06205</name>
</gene>
<dbReference type="AlphaFoldDB" id="A0A180GBT7"/>
<reference evidence="2" key="2">
    <citation type="submission" date="2016-05" db="EMBL/GenBank/DDBJ databases">
        <title>Comparative analysis highlights variable genome content of wheat rusts and divergence of the mating loci.</title>
        <authorList>
            <person name="Cuomo C.A."/>
            <person name="Bakkeren G."/>
            <person name="Szabo L."/>
            <person name="Khalil H."/>
            <person name="Joly D."/>
            <person name="Goldberg J."/>
            <person name="Young S."/>
            <person name="Zeng Q."/>
            <person name="Fellers J."/>
        </authorList>
    </citation>
    <scope>NUCLEOTIDE SEQUENCE [LARGE SCALE GENOMIC DNA]</scope>
    <source>
        <strain evidence="2">1-1 BBBD Race 1</strain>
    </source>
</reference>
<organism evidence="2">
    <name type="scientific">Puccinia triticina (isolate 1-1 / race 1 (BBBD))</name>
    <name type="common">Brown leaf rust fungus</name>
    <dbReference type="NCBI Taxonomy" id="630390"/>
    <lineage>
        <taxon>Eukaryota</taxon>
        <taxon>Fungi</taxon>
        <taxon>Dikarya</taxon>
        <taxon>Basidiomycota</taxon>
        <taxon>Pucciniomycotina</taxon>
        <taxon>Pucciniomycetes</taxon>
        <taxon>Pucciniales</taxon>
        <taxon>Pucciniaceae</taxon>
        <taxon>Puccinia</taxon>
    </lineage>
</organism>
<keyword evidence="1" id="KW-0732">Signal</keyword>
<protein>
    <submittedName>
        <fullName evidence="2 3">Uncharacterized protein</fullName>
    </submittedName>
</protein>
<reference evidence="3" key="4">
    <citation type="submission" date="2025-05" db="UniProtKB">
        <authorList>
            <consortium name="EnsemblFungi"/>
        </authorList>
    </citation>
    <scope>IDENTIFICATION</scope>
    <source>
        <strain evidence="3">isolate 1-1 / race 1 (BBBD)</strain>
    </source>
</reference>
<evidence type="ECO:0000313" key="4">
    <source>
        <dbReference type="Proteomes" id="UP000005240"/>
    </source>
</evidence>